<dbReference type="RefSeq" id="WP_160682040.1">
    <property type="nucleotide sequence ID" value="NZ_WTYW01000001.1"/>
</dbReference>
<dbReference type="SUPFAM" id="SSF52799">
    <property type="entry name" value="(Phosphotyrosine protein) phosphatases II"/>
    <property type="match status" value="1"/>
</dbReference>
<gene>
    <name evidence="2" type="ORF">GRI38_06410</name>
</gene>
<protein>
    <submittedName>
        <fullName evidence="2">Protein-tyrosine-phosphatase</fullName>
    </submittedName>
</protein>
<dbReference type="AlphaFoldDB" id="A0A844ZAT5"/>
<dbReference type="InterPro" id="IPR026893">
    <property type="entry name" value="Tyr/Ser_Pase_IphP-type"/>
</dbReference>
<dbReference type="PROSITE" id="PS50056">
    <property type="entry name" value="TYR_PHOSPHATASE_2"/>
    <property type="match status" value="1"/>
</dbReference>
<evidence type="ECO:0000259" key="1">
    <source>
        <dbReference type="PROSITE" id="PS50056"/>
    </source>
</evidence>
<sequence>MADSFSRHSESRVLPLSGVHNFRDYGGYATKDGGRVKTGLLYRSGQHGEASEQDLQAIDALALAHVVDLRGEGERQRAPCRRGPGFAAQVHVYEGETAALAPHEEAAGGVLDEAGAHRAMTKLYSRLPERRPLLTMLRRYFDVLASGEGASLVHCHAGKDRTGMAVDFLHHALGVHPDDAMEDFLLTNSAGNIDARLEAGRRALSARWGYIDDATIRVLMGVDARYLEASRKAVTERYGSIDAFLEQELGVDDAKRDALRLHLVET</sequence>
<dbReference type="Pfam" id="PF13350">
    <property type="entry name" value="Y_phosphatase3"/>
    <property type="match status" value="1"/>
</dbReference>
<evidence type="ECO:0000313" key="3">
    <source>
        <dbReference type="Proteomes" id="UP000433104"/>
    </source>
</evidence>
<comment type="caution">
    <text evidence="2">The sequence shown here is derived from an EMBL/GenBank/DDBJ whole genome shotgun (WGS) entry which is preliminary data.</text>
</comment>
<dbReference type="InterPro" id="IPR000387">
    <property type="entry name" value="Tyr_Pase_dom"/>
</dbReference>
<dbReference type="InterPro" id="IPR016130">
    <property type="entry name" value="Tyr_Pase_AS"/>
</dbReference>
<dbReference type="Proteomes" id="UP000433104">
    <property type="component" value="Unassembled WGS sequence"/>
</dbReference>
<name>A0A844ZAT5_9SPHN</name>
<dbReference type="OrthoDB" id="1188001at2"/>
<proteinExistence type="predicted"/>
<organism evidence="2 3">
    <name type="scientific">Parapontixanthobacter aurantiacus</name>
    <dbReference type="NCBI Taxonomy" id="1463599"/>
    <lineage>
        <taxon>Bacteria</taxon>
        <taxon>Pseudomonadati</taxon>
        <taxon>Pseudomonadota</taxon>
        <taxon>Alphaproteobacteria</taxon>
        <taxon>Sphingomonadales</taxon>
        <taxon>Erythrobacteraceae</taxon>
        <taxon>Parapontixanthobacter</taxon>
    </lineage>
</organism>
<accession>A0A844ZAT5</accession>
<dbReference type="GO" id="GO:0004721">
    <property type="term" value="F:phosphoprotein phosphatase activity"/>
    <property type="evidence" value="ECO:0007669"/>
    <property type="project" value="InterPro"/>
</dbReference>
<evidence type="ECO:0000313" key="2">
    <source>
        <dbReference type="EMBL" id="MXO85661.1"/>
    </source>
</evidence>
<dbReference type="InterPro" id="IPR029021">
    <property type="entry name" value="Prot-tyrosine_phosphatase-like"/>
</dbReference>
<dbReference type="PROSITE" id="PS00383">
    <property type="entry name" value="TYR_PHOSPHATASE_1"/>
    <property type="match status" value="1"/>
</dbReference>
<feature type="domain" description="Tyrosine specific protein phosphatases" evidence="1">
    <location>
        <begin position="131"/>
        <end position="166"/>
    </location>
</feature>
<dbReference type="EMBL" id="WTYW01000001">
    <property type="protein sequence ID" value="MXO85661.1"/>
    <property type="molecule type" value="Genomic_DNA"/>
</dbReference>
<keyword evidence="3" id="KW-1185">Reference proteome</keyword>
<reference evidence="2 3" key="1">
    <citation type="submission" date="2019-12" db="EMBL/GenBank/DDBJ databases">
        <title>Genomic-based taxomic classification of the family Erythrobacteraceae.</title>
        <authorList>
            <person name="Xu L."/>
        </authorList>
    </citation>
    <scope>NUCLEOTIDE SEQUENCE [LARGE SCALE GENOMIC DNA]</scope>
    <source>
        <strain evidence="2 3">MCCC 1A09962</strain>
    </source>
</reference>
<dbReference type="Gene3D" id="3.90.190.10">
    <property type="entry name" value="Protein tyrosine phosphatase superfamily"/>
    <property type="match status" value="1"/>
</dbReference>